<comment type="caution">
    <text evidence="1">The sequence shown here is derived from an EMBL/GenBank/DDBJ whole genome shotgun (WGS) entry which is preliminary data.</text>
</comment>
<organism evidence="1 2">
    <name type="scientific">Irpex rosettiformis</name>
    <dbReference type="NCBI Taxonomy" id="378272"/>
    <lineage>
        <taxon>Eukaryota</taxon>
        <taxon>Fungi</taxon>
        <taxon>Dikarya</taxon>
        <taxon>Basidiomycota</taxon>
        <taxon>Agaricomycotina</taxon>
        <taxon>Agaricomycetes</taxon>
        <taxon>Polyporales</taxon>
        <taxon>Irpicaceae</taxon>
        <taxon>Irpex</taxon>
    </lineage>
</organism>
<accession>A0ACB8TRI2</accession>
<evidence type="ECO:0000313" key="2">
    <source>
        <dbReference type="Proteomes" id="UP001055072"/>
    </source>
</evidence>
<protein>
    <submittedName>
        <fullName evidence="1">Uncharacterized protein</fullName>
    </submittedName>
</protein>
<evidence type="ECO:0000313" key="1">
    <source>
        <dbReference type="EMBL" id="KAI0084617.1"/>
    </source>
</evidence>
<reference evidence="1" key="1">
    <citation type="journal article" date="2021" name="Environ. Microbiol.">
        <title>Gene family expansions and transcriptome signatures uncover fungal adaptations to wood decay.</title>
        <authorList>
            <person name="Hage H."/>
            <person name="Miyauchi S."/>
            <person name="Viragh M."/>
            <person name="Drula E."/>
            <person name="Min B."/>
            <person name="Chaduli D."/>
            <person name="Navarro D."/>
            <person name="Favel A."/>
            <person name="Norest M."/>
            <person name="Lesage-Meessen L."/>
            <person name="Balint B."/>
            <person name="Merenyi Z."/>
            <person name="de Eugenio L."/>
            <person name="Morin E."/>
            <person name="Martinez A.T."/>
            <person name="Baldrian P."/>
            <person name="Stursova M."/>
            <person name="Martinez M.J."/>
            <person name="Novotny C."/>
            <person name="Magnuson J.K."/>
            <person name="Spatafora J.W."/>
            <person name="Maurice S."/>
            <person name="Pangilinan J."/>
            <person name="Andreopoulos W."/>
            <person name="LaButti K."/>
            <person name="Hundley H."/>
            <person name="Na H."/>
            <person name="Kuo A."/>
            <person name="Barry K."/>
            <person name="Lipzen A."/>
            <person name="Henrissat B."/>
            <person name="Riley R."/>
            <person name="Ahrendt S."/>
            <person name="Nagy L.G."/>
            <person name="Grigoriev I.V."/>
            <person name="Martin F."/>
            <person name="Rosso M.N."/>
        </authorList>
    </citation>
    <scope>NUCLEOTIDE SEQUENCE</scope>
    <source>
        <strain evidence="1">CBS 384.51</strain>
    </source>
</reference>
<dbReference type="EMBL" id="MU274940">
    <property type="protein sequence ID" value="KAI0084617.1"/>
    <property type="molecule type" value="Genomic_DNA"/>
</dbReference>
<gene>
    <name evidence="1" type="ORF">BDY19DRAFT_521616</name>
</gene>
<name>A0ACB8TRI2_9APHY</name>
<sequence>MAEITREIGLDASEVPTLDESLLTLSDSEQEFLHKAITSDDTTLKEKILEVQRIAYAEHPYPCIRAFHFVNLMMAANPIYPEVLTAGRNDNTALVDVGCCMGSDVRKIVSDGYPAINVLGVDLRQEFLDLGYRLYGPSRDINFFTSDIFEIPYPVPKAAPADDTPFSSVKDLLQLRGRITHFYTGALFHLFDESTQYALALRVAELLKREPGGVVFGRHQGLVEAGYINDHLGRNRYGHSETSWLLLWKKVFSEIESSEFAEQHVVVNAQLTSGFASHIFQARTQTHMLVWSVKLV</sequence>
<keyword evidence="2" id="KW-1185">Reference proteome</keyword>
<proteinExistence type="predicted"/>
<dbReference type="Proteomes" id="UP001055072">
    <property type="component" value="Unassembled WGS sequence"/>
</dbReference>